<keyword evidence="3" id="KW-0472">Membrane</keyword>
<feature type="transmembrane region" description="Helical" evidence="3">
    <location>
        <begin position="227"/>
        <end position="249"/>
    </location>
</feature>
<dbReference type="EMBL" id="JAASQJ010000001">
    <property type="protein sequence ID" value="NIJ50908.1"/>
    <property type="molecule type" value="Genomic_DNA"/>
</dbReference>
<comment type="caution">
    <text evidence="5">The sequence shown here is derived from an EMBL/GenBank/DDBJ whole genome shotgun (WGS) entry which is preliminary data.</text>
</comment>
<organism evidence="5 6">
    <name type="scientific">Dyadobacter arcticus</name>
    <dbReference type="NCBI Taxonomy" id="1078754"/>
    <lineage>
        <taxon>Bacteria</taxon>
        <taxon>Pseudomonadati</taxon>
        <taxon>Bacteroidota</taxon>
        <taxon>Cytophagia</taxon>
        <taxon>Cytophagales</taxon>
        <taxon>Spirosomataceae</taxon>
        <taxon>Dyadobacter</taxon>
    </lineage>
</organism>
<feature type="compositionally biased region" description="Low complexity" evidence="2">
    <location>
        <begin position="596"/>
        <end position="608"/>
    </location>
</feature>
<feature type="transmembrane region" description="Helical" evidence="3">
    <location>
        <begin position="122"/>
        <end position="142"/>
    </location>
</feature>
<gene>
    <name evidence="5" type="ORF">FHS68_000064</name>
</gene>
<feature type="compositionally biased region" description="Pro residues" evidence="2">
    <location>
        <begin position="609"/>
        <end position="620"/>
    </location>
</feature>
<evidence type="ECO:0000256" key="1">
    <source>
        <dbReference type="SAM" id="Coils"/>
    </source>
</evidence>
<evidence type="ECO:0000256" key="2">
    <source>
        <dbReference type="SAM" id="MobiDB-lite"/>
    </source>
</evidence>
<dbReference type="InterPro" id="IPR052173">
    <property type="entry name" value="Beta-lactam_resp_regulator"/>
</dbReference>
<feature type="region of interest" description="Disordered" evidence="2">
    <location>
        <begin position="582"/>
        <end position="626"/>
    </location>
</feature>
<feature type="transmembrane region" description="Helical" evidence="3">
    <location>
        <begin position="323"/>
        <end position="342"/>
    </location>
</feature>
<evidence type="ECO:0000313" key="5">
    <source>
        <dbReference type="EMBL" id="NIJ50908.1"/>
    </source>
</evidence>
<dbReference type="RefSeq" id="WP_167266022.1">
    <property type="nucleotide sequence ID" value="NZ_JAASQJ010000001.1"/>
</dbReference>
<dbReference type="InterPro" id="IPR008756">
    <property type="entry name" value="Peptidase_M56"/>
</dbReference>
<sequence>MKTISNLLSESAVTAFGWTLIHSLWQGTVLLALAAVTFYLLRKCTANIRYAAGIGFLTLQVFMSIATFTYYQLKITAVIPSAKSAISLGRHSFMPVLNAARMQLPITVKIQLWLSAHLNELVICWLIGAAFLLLRFAGGWIFTERLRSNAKIVMDREWRARFGVIIAKMNISQSIEFRESAKVLTPMVIGAFSPVVLIPLGLLSGFSTSQVEAILAHELAHIRRNDYLVNMLQSLVEVVFFFHPAIWWLSERIRTEREHCCDDIALSVCGDKISLAHALVKVAEWQNAPRMAMAFASKRPLLMQRVQRVLGLSPKSARTFGRIPVMLFAMSLVIGVSVYAVAQKVEKANKRKPAYQTEKIKNLNSGNTEDVEDAVAAIAEISPDIEIAEAPEVDIDEIATIHFDDDSLNKKMNEIHRRMQALQTEMEPLNHRMEEINLEMEKQRFEVERFHREMEKLEWKKNTAMELRSDLMEKRSELFDGNRKANQTKQAEPDIDKQLADFEQQIKKQEETVSELNSQIAATRKEIFKAEEPIRKLESEMEEINEKVEDINGKIGLESLGFEKIEATARPRMARTARVNRNFNGHRVAPPPPPAKAKAPNQILKPAKAPAPPKAPPVAPAAPIKK</sequence>
<evidence type="ECO:0000259" key="4">
    <source>
        <dbReference type="Pfam" id="PF05569"/>
    </source>
</evidence>
<evidence type="ECO:0000313" key="6">
    <source>
        <dbReference type="Proteomes" id="UP001179181"/>
    </source>
</evidence>
<evidence type="ECO:0000256" key="3">
    <source>
        <dbReference type="SAM" id="Phobius"/>
    </source>
</evidence>
<proteinExistence type="predicted"/>
<dbReference type="Gene3D" id="3.30.2010.10">
    <property type="entry name" value="Metalloproteases ('zincins'), catalytic domain"/>
    <property type="match status" value="1"/>
</dbReference>
<dbReference type="PANTHER" id="PTHR34978">
    <property type="entry name" value="POSSIBLE SENSOR-TRANSDUCER PROTEIN BLAR"/>
    <property type="match status" value="1"/>
</dbReference>
<dbReference type="PANTHER" id="PTHR34978:SF3">
    <property type="entry name" value="SLR0241 PROTEIN"/>
    <property type="match status" value="1"/>
</dbReference>
<feature type="transmembrane region" description="Helical" evidence="3">
    <location>
        <begin position="183"/>
        <end position="207"/>
    </location>
</feature>
<accession>A0ABX0UEE3</accession>
<keyword evidence="3" id="KW-1133">Transmembrane helix</keyword>
<feature type="domain" description="Peptidase M56" evidence="4">
    <location>
        <begin position="97"/>
        <end position="305"/>
    </location>
</feature>
<feature type="coiled-coil region" evidence="1">
    <location>
        <begin position="405"/>
        <end position="460"/>
    </location>
</feature>
<feature type="transmembrane region" description="Helical" evidence="3">
    <location>
        <begin position="20"/>
        <end position="41"/>
    </location>
</feature>
<keyword evidence="3" id="KW-0812">Transmembrane</keyword>
<reference evidence="5 6" key="1">
    <citation type="submission" date="2020-03" db="EMBL/GenBank/DDBJ databases">
        <title>Genomic Encyclopedia of Type Strains, Phase IV (KMG-IV): sequencing the most valuable type-strain genomes for metagenomic binning, comparative biology and taxonomic classification.</title>
        <authorList>
            <person name="Goeker M."/>
        </authorList>
    </citation>
    <scope>NUCLEOTIDE SEQUENCE [LARGE SCALE GENOMIC DNA]</scope>
    <source>
        <strain evidence="5 6">DSM 102865</strain>
    </source>
</reference>
<protein>
    <submittedName>
        <fullName evidence="5">Beta-lactamase regulating signal transducer with metallopeptidase domain/predicted nucleic acid-binding Zn-ribbon protein</fullName>
    </submittedName>
</protein>
<dbReference type="Pfam" id="PF05569">
    <property type="entry name" value="Peptidase_M56"/>
    <property type="match status" value="1"/>
</dbReference>
<dbReference type="Proteomes" id="UP001179181">
    <property type="component" value="Unassembled WGS sequence"/>
</dbReference>
<feature type="coiled-coil region" evidence="1">
    <location>
        <begin position="499"/>
        <end position="554"/>
    </location>
</feature>
<feature type="transmembrane region" description="Helical" evidence="3">
    <location>
        <begin position="48"/>
        <end position="71"/>
    </location>
</feature>
<name>A0ABX0UEE3_9BACT</name>
<keyword evidence="6" id="KW-1185">Reference proteome</keyword>
<dbReference type="Gene3D" id="1.20.5.340">
    <property type="match status" value="1"/>
</dbReference>
<dbReference type="CDD" id="cd07341">
    <property type="entry name" value="M56_BlaR1_MecR1_like"/>
    <property type="match status" value="1"/>
</dbReference>
<keyword evidence="1" id="KW-0175">Coiled coil</keyword>